<dbReference type="PIRSF" id="PIRSF017082">
    <property type="entry name" value="YflP"/>
    <property type="match status" value="1"/>
</dbReference>
<comment type="similarity">
    <text evidence="1">Belongs to the UPF0065 (bug) family.</text>
</comment>
<protein>
    <submittedName>
        <fullName evidence="2">Tripartite tricarboxylate transporter substrate binding protein</fullName>
    </submittedName>
</protein>
<dbReference type="InterPro" id="IPR005064">
    <property type="entry name" value="BUG"/>
</dbReference>
<evidence type="ECO:0000256" key="1">
    <source>
        <dbReference type="ARBA" id="ARBA00006987"/>
    </source>
</evidence>
<dbReference type="Proteomes" id="UP000787635">
    <property type="component" value="Unassembled WGS sequence"/>
</dbReference>
<keyword evidence="3" id="KW-1185">Reference proteome</keyword>
<dbReference type="PANTHER" id="PTHR42928:SF5">
    <property type="entry name" value="BLR1237 PROTEIN"/>
    <property type="match status" value="1"/>
</dbReference>
<dbReference type="CDD" id="cd07012">
    <property type="entry name" value="PBP2_Bug_TTT"/>
    <property type="match status" value="1"/>
</dbReference>
<dbReference type="Pfam" id="PF03401">
    <property type="entry name" value="TctC"/>
    <property type="match status" value="1"/>
</dbReference>
<dbReference type="SUPFAM" id="SSF53850">
    <property type="entry name" value="Periplasmic binding protein-like II"/>
    <property type="match status" value="1"/>
</dbReference>
<dbReference type="RefSeq" id="WP_168027335.1">
    <property type="nucleotide sequence ID" value="NZ_JAAVNE010000002.1"/>
</dbReference>
<name>A0ABX1DXT6_9PROT</name>
<dbReference type="InterPro" id="IPR006311">
    <property type="entry name" value="TAT_signal"/>
</dbReference>
<evidence type="ECO:0000313" key="2">
    <source>
        <dbReference type="EMBL" id="NKC29720.1"/>
    </source>
</evidence>
<accession>A0ABX1DXT6</accession>
<organism evidence="2 3">
    <name type="scientific">Falsiroseomonas selenitidurans</name>
    <dbReference type="NCBI Taxonomy" id="2716335"/>
    <lineage>
        <taxon>Bacteria</taxon>
        <taxon>Pseudomonadati</taxon>
        <taxon>Pseudomonadota</taxon>
        <taxon>Alphaproteobacteria</taxon>
        <taxon>Acetobacterales</taxon>
        <taxon>Roseomonadaceae</taxon>
        <taxon>Falsiroseomonas</taxon>
    </lineage>
</organism>
<sequence>MTDRLNTKGIPASRRLLLGGLGAGMAGLAAPGLLRAQAAFPGDRPIQIIVPFPPGGGTDINLRAMTTHFARHLPGARFVIVNRPGAGAEIGYTVAATAEPDGHTIGTIITPSLQTITIERQPRYKLEDFAYLGTIVEDPGGLHVAASSPWRSVADLVAHAKAHPGAVAVGTAGIGSDDHLLMIGLARAAGIRLNHIPYAGQAPTVTALIAGHIQVASMNMGESVALIREGQVRPLASAGPDRFPMTPGVPTFREAGYALDTGVVRSLVVPAATPAPIREKLAEVIAATMRDPAWIAEAQRLFIPLRYRSPEETRAIVFREAAALRQLWQQQPWRDA</sequence>
<reference evidence="2 3" key="1">
    <citation type="submission" date="2020-03" db="EMBL/GenBank/DDBJ databases">
        <title>Roseomonas selenitidurans sp. nov. isolated from urban soil.</title>
        <authorList>
            <person name="Liu H."/>
        </authorList>
    </citation>
    <scope>NUCLEOTIDE SEQUENCE [LARGE SCALE GENOMIC DNA]</scope>
    <source>
        <strain evidence="2 3">BU-1</strain>
    </source>
</reference>
<dbReference type="PANTHER" id="PTHR42928">
    <property type="entry name" value="TRICARBOXYLATE-BINDING PROTEIN"/>
    <property type="match status" value="1"/>
</dbReference>
<dbReference type="Gene3D" id="3.40.190.150">
    <property type="entry name" value="Bordetella uptake gene, domain 1"/>
    <property type="match status" value="1"/>
</dbReference>
<gene>
    <name evidence="2" type="ORF">HEQ75_02515</name>
</gene>
<dbReference type="Gene3D" id="3.40.190.10">
    <property type="entry name" value="Periplasmic binding protein-like II"/>
    <property type="match status" value="1"/>
</dbReference>
<proteinExistence type="inferred from homology"/>
<dbReference type="EMBL" id="JAAVNE010000002">
    <property type="protein sequence ID" value="NKC29720.1"/>
    <property type="molecule type" value="Genomic_DNA"/>
</dbReference>
<dbReference type="InterPro" id="IPR042100">
    <property type="entry name" value="Bug_dom1"/>
</dbReference>
<comment type="caution">
    <text evidence="2">The sequence shown here is derived from an EMBL/GenBank/DDBJ whole genome shotgun (WGS) entry which is preliminary data.</text>
</comment>
<dbReference type="PROSITE" id="PS51318">
    <property type="entry name" value="TAT"/>
    <property type="match status" value="1"/>
</dbReference>
<evidence type="ECO:0000313" key="3">
    <source>
        <dbReference type="Proteomes" id="UP000787635"/>
    </source>
</evidence>